<dbReference type="Proteomes" id="UP001152888">
    <property type="component" value="Unassembled WGS sequence"/>
</dbReference>
<proteinExistence type="predicted"/>
<comment type="caution">
    <text evidence="2">The sequence shown here is derived from an EMBL/GenBank/DDBJ whole genome shotgun (WGS) entry which is preliminary data.</text>
</comment>
<sequence>MIKTLPLRIVCRNLWIYKRESKEIKMTFLDLRLLNNTKSRRNDPSRQCTFKKARNPAKS</sequence>
<evidence type="ECO:0000313" key="3">
    <source>
        <dbReference type="Proteomes" id="UP001152888"/>
    </source>
</evidence>
<evidence type="ECO:0000256" key="1">
    <source>
        <dbReference type="SAM" id="MobiDB-lite"/>
    </source>
</evidence>
<reference evidence="2" key="1">
    <citation type="submission" date="2022-03" db="EMBL/GenBank/DDBJ databases">
        <authorList>
            <person name="Sayadi A."/>
        </authorList>
    </citation>
    <scope>NUCLEOTIDE SEQUENCE</scope>
</reference>
<protein>
    <submittedName>
        <fullName evidence="2">Uncharacterized protein</fullName>
    </submittedName>
</protein>
<gene>
    <name evidence="2" type="ORF">ACAOBT_LOCUS18982</name>
</gene>
<dbReference type="EMBL" id="CAKOFQ010007062">
    <property type="protein sequence ID" value="CAH1989350.1"/>
    <property type="molecule type" value="Genomic_DNA"/>
</dbReference>
<organism evidence="2 3">
    <name type="scientific">Acanthoscelides obtectus</name>
    <name type="common">Bean weevil</name>
    <name type="synonym">Bruchus obtectus</name>
    <dbReference type="NCBI Taxonomy" id="200917"/>
    <lineage>
        <taxon>Eukaryota</taxon>
        <taxon>Metazoa</taxon>
        <taxon>Ecdysozoa</taxon>
        <taxon>Arthropoda</taxon>
        <taxon>Hexapoda</taxon>
        <taxon>Insecta</taxon>
        <taxon>Pterygota</taxon>
        <taxon>Neoptera</taxon>
        <taxon>Endopterygota</taxon>
        <taxon>Coleoptera</taxon>
        <taxon>Polyphaga</taxon>
        <taxon>Cucujiformia</taxon>
        <taxon>Chrysomeloidea</taxon>
        <taxon>Chrysomelidae</taxon>
        <taxon>Bruchinae</taxon>
        <taxon>Bruchini</taxon>
        <taxon>Acanthoscelides</taxon>
    </lineage>
</organism>
<keyword evidence="3" id="KW-1185">Reference proteome</keyword>
<name>A0A9P0LC07_ACAOB</name>
<feature type="region of interest" description="Disordered" evidence="1">
    <location>
        <begin position="38"/>
        <end position="59"/>
    </location>
</feature>
<evidence type="ECO:0000313" key="2">
    <source>
        <dbReference type="EMBL" id="CAH1989350.1"/>
    </source>
</evidence>
<feature type="compositionally biased region" description="Basic residues" evidence="1">
    <location>
        <begin position="49"/>
        <end position="59"/>
    </location>
</feature>
<dbReference type="AlphaFoldDB" id="A0A9P0LC07"/>
<accession>A0A9P0LC07</accession>